<dbReference type="PANTHER" id="PTHR11085:SF8">
    <property type="entry name" value="NAD-DEPENDENT HISTONE DEACETYLASE HST3"/>
    <property type="match status" value="1"/>
</dbReference>
<accession>A0AAD4LMK7</accession>
<comment type="subcellular location">
    <subcellularLocation>
        <location evidence="1">Mitochondrion</location>
    </subcellularLocation>
</comment>
<evidence type="ECO:0000256" key="2">
    <source>
        <dbReference type="ARBA" id="ARBA00006924"/>
    </source>
</evidence>
<keyword evidence="10" id="KW-1185">Reference proteome</keyword>
<evidence type="ECO:0000256" key="4">
    <source>
        <dbReference type="ARBA" id="ARBA00023027"/>
    </source>
</evidence>
<evidence type="ECO:0000313" key="10">
    <source>
        <dbReference type="Proteomes" id="UP001201163"/>
    </source>
</evidence>
<evidence type="ECO:0000256" key="5">
    <source>
        <dbReference type="ARBA" id="ARBA00023128"/>
    </source>
</evidence>
<dbReference type="AlphaFoldDB" id="A0AAD4LMK7"/>
<dbReference type="PANTHER" id="PTHR11085">
    <property type="entry name" value="NAD-DEPENDENT PROTEIN DEACYLASE SIRTUIN-5, MITOCHONDRIAL-RELATED"/>
    <property type="match status" value="1"/>
</dbReference>
<name>A0AAD4LMK7_9AGAM</name>
<evidence type="ECO:0000259" key="8">
    <source>
        <dbReference type="PROSITE" id="PS50305"/>
    </source>
</evidence>
<dbReference type="GO" id="GO:0070403">
    <property type="term" value="F:NAD+ binding"/>
    <property type="evidence" value="ECO:0007669"/>
    <property type="project" value="InterPro"/>
</dbReference>
<dbReference type="InterPro" id="IPR026590">
    <property type="entry name" value="Ssirtuin_cat_dom"/>
</dbReference>
<dbReference type="GO" id="GO:0005634">
    <property type="term" value="C:nucleus"/>
    <property type="evidence" value="ECO:0007669"/>
    <property type="project" value="TreeGrafter"/>
</dbReference>
<protein>
    <submittedName>
        <fullName evidence="9">DHS-like NAD/FAD-binding domain-containing protein</fullName>
    </submittedName>
</protein>
<dbReference type="InterPro" id="IPR050134">
    <property type="entry name" value="NAD-dep_sirtuin_deacylases"/>
</dbReference>
<comment type="caution">
    <text evidence="9">The sequence shown here is derived from an EMBL/GenBank/DDBJ whole genome shotgun (WGS) entry which is preliminary data.</text>
</comment>
<dbReference type="InterPro" id="IPR003000">
    <property type="entry name" value="Sirtuin"/>
</dbReference>
<feature type="binding site" evidence="6">
    <location>
        <position position="199"/>
    </location>
    <ligand>
        <name>Zn(2+)</name>
        <dbReference type="ChEBI" id="CHEBI:29105"/>
    </ligand>
</feature>
<keyword evidence="6" id="KW-0862">Zinc</keyword>
<feature type="non-terminal residue" evidence="9">
    <location>
        <position position="1"/>
    </location>
</feature>
<evidence type="ECO:0000313" key="9">
    <source>
        <dbReference type="EMBL" id="KAH8997321.1"/>
    </source>
</evidence>
<feature type="compositionally biased region" description="Basic residues" evidence="7">
    <location>
        <begin position="485"/>
        <end position="497"/>
    </location>
</feature>
<keyword evidence="4" id="KW-0520">NAD</keyword>
<evidence type="ECO:0000256" key="3">
    <source>
        <dbReference type="ARBA" id="ARBA00022679"/>
    </source>
</evidence>
<gene>
    <name evidence="9" type="ORF">EDB92DRAFT_2061585</name>
</gene>
<reference evidence="9" key="1">
    <citation type="submission" date="2022-01" db="EMBL/GenBank/DDBJ databases">
        <title>Comparative genomics reveals a dynamic genome evolution in the ectomycorrhizal milk-cap (Lactarius) mushrooms.</title>
        <authorList>
            <consortium name="DOE Joint Genome Institute"/>
            <person name="Lebreton A."/>
            <person name="Tang N."/>
            <person name="Kuo A."/>
            <person name="LaButti K."/>
            <person name="Drula E."/>
            <person name="Barry K."/>
            <person name="Clum A."/>
            <person name="Lipzen A."/>
            <person name="Mousain D."/>
            <person name="Ng V."/>
            <person name="Wang R."/>
            <person name="Wang X."/>
            <person name="Dai Y."/>
            <person name="Henrissat B."/>
            <person name="Grigoriev I.V."/>
            <person name="Guerin-Laguette A."/>
            <person name="Yu F."/>
            <person name="Martin F.M."/>
        </authorList>
    </citation>
    <scope>NUCLEOTIDE SEQUENCE</scope>
    <source>
        <strain evidence="9">QP</strain>
    </source>
</reference>
<dbReference type="GO" id="GO:0017136">
    <property type="term" value="F:histone deacetylase activity, NAD-dependent"/>
    <property type="evidence" value="ECO:0007669"/>
    <property type="project" value="TreeGrafter"/>
</dbReference>
<dbReference type="Pfam" id="PF02146">
    <property type="entry name" value="SIR2"/>
    <property type="match status" value="2"/>
</dbReference>
<keyword evidence="5" id="KW-0496">Mitochondrion</keyword>
<keyword evidence="3" id="KW-0808">Transferase</keyword>
<evidence type="ECO:0000256" key="7">
    <source>
        <dbReference type="SAM" id="MobiDB-lite"/>
    </source>
</evidence>
<evidence type="ECO:0000256" key="1">
    <source>
        <dbReference type="ARBA" id="ARBA00004173"/>
    </source>
</evidence>
<dbReference type="InterPro" id="IPR026591">
    <property type="entry name" value="Sirtuin_cat_small_dom_sf"/>
</dbReference>
<feature type="active site" description="Proton acceptor" evidence="6">
    <location>
        <position position="166"/>
    </location>
</feature>
<keyword evidence="6" id="KW-0479">Metal-binding</keyword>
<feature type="binding site" evidence="6">
    <location>
        <position position="174"/>
    </location>
    <ligand>
        <name>Zn(2+)</name>
        <dbReference type="ChEBI" id="CHEBI:29105"/>
    </ligand>
</feature>
<feature type="region of interest" description="Disordered" evidence="7">
    <location>
        <begin position="420"/>
        <end position="497"/>
    </location>
</feature>
<feature type="binding site" evidence="6">
    <location>
        <position position="202"/>
    </location>
    <ligand>
        <name>Zn(2+)</name>
        <dbReference type="ChEBI" id="CHEBI:29105"/>
    </ligand>
</feature>
<proteinExistence type="inferred from homology"/>
<dbReference type="SUPFAM" id="SSF52467">
    <property type="entry name" value="DHS-like NAD/FAD-binding domain"/>
    <property type="match status" value="1"/>
</dbReference>
<evidence type="ECO:0000256" key="6">
    <source>
        <dbReference type="PROSITE-ProRule" id="PRU00236"/>
    </source>
</evidence>
<organism evidence="9 10">
    <name type="scientific">Lactarius akahatsu</name>
    <dbReference type="NCBI Taxonomy" id="416441"/>
    <lineage>
        <taxon>Eukaryota</taxon>
        <taxon>Fungi</taxon>
        <taxon>Dikarya</taxon>
        <taxon>Basidiomycota</taxon>
        <taxon>Agaricomycotina</taxon>
        <taxon>Agaricomycetes</taxon>
        <taxon>Russulales</taxon>
        <taxon>Russulaceae</taxon>
        <taxon>Lactarius</taxon>
    </lineage>
</organism>
<feature type="binding site" evidence="6">
    <location>
        <position position="177"/>
    </location>
    <ligand>
        <name>Zn(2+)</name>
        <dbReference type="ChEBI" id="CHEBI:29105"/>
    </ligand>
</feature>
<dbReference type="Gene3D" id="3.30.1600.10">
    <property type="entry name" value="SIR2/SIRT2 'Small Domain"/>
    <property type="match status" value="1"/>
</dbReference>
<feature type="domain" description="Deacetylase sirtuin-type" evidence="8">
    <location>
        <begin position="12"/>
        <end position="343"/>
    </location>
</feature>
<sequence>MVTTLDLASFSDPVTRRTLASLSLSVAKSKRIVVVTGAGISCSCGIPDFRSSDGLYALVKKQYPDTILKGRDLFDASLFRDPTSTSIFYTFISQLKQSIDSASPSRTHHFIRTLDEKKKLLRSYTQNIDGLEERAGLIGSSNQDVRASGKGKGKLRVRDVRNVQLHGDIHRVRCTLCSADLPCTEEYLQLFTDGLAPDCPECTSRSEARLARSARPLKIGTLRPAIVLYDEAHPLGDDIGAIQAFDVSRKPDMLIIMGTSLKVHGLRRLVKEFAKAVHASAPPDPTSTKAQAKNWVGKVIFVNKTPPGGEWNGIIDYHIEGETDAWTHRVEEDWRKMRPSDWEVQQTLDEDDSSAFKAMKDVVGKGIRKYLSLYSCWAPMNTNGWINAGGKKPIAPGMENIPPALVTDLPTVPLKKRLRSTSHYTGGDCSPSKRRDLGISKTKVPPDERGLLFGDATNSPAKSLENEANKGQVPIVKPKTTGMSRVKKGGSKKRTKA</sequence>
<dbReference type="PROSITE" id="PS50305">
    <property type="entry name" value="SIRTUIN"/>
    <property type="match status" value="1"/>
</dbReference>
<dbReference type="GO" id="GO:0046872">
    <property type="term" value="F:metal ion binding"/>
    <property type="evidence" value="ECO:0007669"/>
    <property type="project" value="UniProtKB-KW"/>
</dbReference>
<feature type="compositionally biased region" description="Basic and acidic residues" evidence="7">
    <location>
        <begin position="431"/>
        <end position="450"/>
    </location>
</feature>
<dbReference type="Proteomes" id="UP001201163">
    <property type="component" value="Unassembled WGS sequence"/>
</dbReference>
<dbReference type="EMBL" id="JAKELL010000007">
    <property type="protein sequence ID" value="KAH8997321.1"/>
    <property type="molecule type" value="Genomic_DNA"/>
</dbReference>
<dbReference type="GO" id="GO:0005739">
    <property type="term" value="C:mitochondrion"/>
    <property type="evidence" value="ECO:0007669"/>
    <property type="project" value="UniProtKB-SubCell"/>
</dbReference>
<dbReference type="Gene3D" id="3.40.50.1220">
    <property type="entry name" value="TPP-binding domain"/>
    <property type="match status" value="1"/>
</dbReference>
<comment type="similarity">
    <text evidence="2">Belongs to the sirtuin family. Class I subfamily.</text>
</comment>
<dbReference type="InterPro" id="IPR029035">
    <property type="entry name" value="DHS-like_NAD/FAD-binding_dom"/>
</dbReference>